<protein>
    <submittedName>
        <fullName evidence="2">Uncharacterized protein</fullName>
    </submittedName>
</protein>
<proteinExistence type="predicted"/>
<sequence>MKSNDPSNAQRGERSGRRHKFKYLFLNPSRFEASFLFFSAKEPSDPTAQRPNSSATQQLSDPTAQRPNSSTTQISRLNVLPPLRDMLDRGQGGATKLVQTTSPASGVLFVSPGHFA</sequence>
<dbReference type="Proteomes" id="UP001359485">
    <property type="component" value="Unassembled WGS sequence"/>
</dbReference>
<reference evidence="2 3" key="1">
    <citation type="submission" date="2023-09" db="EMBL/GenBank/DDBJ databases">
        <title>Genomes of two closely related lineages of the louse Polyplax serrata with different host specificities.</title>
        <authorList>
            <person name="Martinu J."/>
            <person name="Tarabai H."/>
            <person name="Stefka J."/>
            <person name="Hypsa V."/>
        </authorList>
    </citation>
    <scope>NUCLEOTIDE SEQUENCE [LARGE SCALE GENOMIC DNA]</scope>
    <source>
        <strain evidence="2">98ZLc_SE</strain>
    </source>
</reference>
<evidence type="ECO:0000313" key="2">
    <source>
        <dbReference type="EMBL" id="KAK6624578.1"/>
    </source>
</evidence>
<organism evidence="2 3">
    <name type="scientific">Polyplax serrata</name>
    <name type="common">Common mouse louse</name>
    <dbReference type="NCBI Taxonomy" id="468196"/>
    <lineage>
        <taxon>Eukaryota</taxon>
        <taxon>Metazoa</taxon>
        <taxon>Ecdysozoa</taxon>
        <taxon>Arthropoda</taxon>
        <taxon>Hexapoda</taxon>
        <taxon>Insecta</taxon>
        <taxon>Pterygota</taxon>
        <taxon>Neoptera</taxon>
        <taxon>Paraneoptera</taxon>
        <taxon>Psocodea</taxon>
        <taxon>Troctomorpha</taxon>
        <taxon>Phthiraptera</taxon>
        <taxon>Anoplura</taxon>
        <taxon>Polyplacidae</taxon>
        <taxon>Polyplax</taxon>
    </lineage>
</organism>
<name>A0ABR1AQ08_POLSC</name>
<keyword evidence="3" id="KW-1185">Reference proteome</keyword>
<evidence type="ECO:0000256" key="1">
    <source>
        <dbReference type="SAM" id="MobiDB-lite"/>
    </source>
</evidence>
<gene>
    <name evidence="2" type="ORF">RUM44_011437</name>
</gene>
<comment type="caution">
    <text evidence="2">The sequence shown here is derived from an EMBL/GenBank/DDBJ whole genome shotgun (WGS) entry which is preliminary data.</text>
</comment>
<evidence type="ECO:0000313" key="3">
    <source>
        <dbReference type="Proteomes" id="UP001359485"/>
    </source>
</evidence>
<feature type="compositionally biased region" description="Polar residues" evidence="1">
    <location>
        <begin position="46"/>
        <end position="76"/>
    </location>
</feature>
<accession>A0ABR1AQ08</accession>
<feature type="region of interest" description="Disordered" evidence="1">
    <location>
        <begin position="42"/>
        <end position="103"/>
    </location>
</feature>
<dbReference type="EMBL" id="JAWJWF010000046">
    <property type="protein sequence ID" value="KAK6624578.1"/>
    <property type="molecule type" value="Genomic_DNA"/>
</dbReference>